<proteinExistence type="predicted"/>
<reference evidence="2 3" key="1">
    <citation type="submission" date="2020-01" db="EMBL/GenBank/DDBJ databases">
        <title>Complete genome sequence of Chitinophaga sp. H33E-04 isolated from quinoa roots.</title>
        <authorList>
            <person name="Weon H.-Y."/>
            <person name="Lee S.A."/>
        </authorList>
    </citation>
    <scope>NUCLEOTIDE SEQUENCE [LARGE SCALE GENOMIC DNA]</scope>
    <source>
        <strain evidence="2 3">H33E-04</strain>
    </source>
</reference>
<dbReference type="SUPFAM" id="SSF51445">
    <property type="entry name" value="(Trans)glycosidases"/>
    <property type="match status" value="1"/>
</dbReference>
<dbReference type="Proteomes" id="UP000476411">
    <property type="component" value="Chromosome"/>
</dbReference>
<accession>A0A6B9ZK41</accession>
<keyword evidence="1" id="KW-0732">Signal</keyword>
<dbReference type="GO" id="GO:0016798">
    <property type="term" value="F:hydrolase activity, acting on glycosyl bonds"/>
    <property type="evidence" value="ECO:0007669"/>
    <property type="project" value="UniProtKB-KW"/>
</dbReference>
<dbReference type="KEGG" id="chih:GWR21_22790"/>
<feature type="signal peptide" evidence="1">
    <location>
        <begin position="1"/>
        <end position="21"/>
    </location>
</feature>
<evidence type="ECO:0000313" key="3">
    <source>
        <dbReference type="Proteomes" id="UP000476411"/>
    </source>
</evidence>
<dbReference type="Gene3D" id="3.20.20.80">
    <property type="entry name" value="Glycosidases"/>
    <property type="match status" value="1"/>
</dbReference>
<dbReference type="GO" id="GO:0045493">
    <property type="term" value="P:xylan catabolic process"/>
    <property type="evidence" value="ECO:0007669"/>
    <property type="project" value="UniProtKB-KW"/>
</dbReference>
<sequence>MKMKVFLTVLLSATMANVAFAQETSREIWSKKKAAKWYKQHTWQRGANFIPSYAINQLEMWQASTFDTAVINRELGYAAGIGMNSMRVFLHHAAWEQDREGFKQRMNTYLDISDRNGISTTFVLFDDCWNNTYTTGQQPAPKTGIHNSGWLQDPGIRRETSPALTDTLELYVKDVLTSFGKDKRILLWDLYNEPGNSNYGNKSMDLLQKVFVWARQVPVEQPVSAGVWAKNLTDLNTFQLNNSDVITYHNYADEKEHQQVIDSLRKFGRPLICTEYMARTRGSRFQNIMPLLKKEKVAAYNWGLVSGKTNTIYAWDTPMKDGAEPSVWFHDIFRQDGTPYSAEEVTTIKTLTGGH</sequence>
<protein>
    <submittedName>
        <fullName evidence="2">1,4-beta-xylanase</fullName>
    </submittedName>
</protein>
<dbReference type="EMBL" id="CP048113">
    <property type="protein sequence ID" value="QHS62307.1"/>
    <property type="molecule type" value="Genomic_DNA"/>
</dbReference>
<keyword evidence="2" id="KW-0624">Polysaccharide degradation</keyword>
<keyword evidence="3" id="KW-1185">Reference proteome</keyword>
<keyword evidence="2" id="KW-0326">Glycosidase</keyword>
<keyword evidence="2" id="KW-0119">Carbohydrate metabolism</keyword>
<keyword evidence="2" id="KW-0378">Hydrolase</keyword>
<evidence type="ECO:0000256" key="1">
    <source>
        <dbReference type="SAM" id="SignalP"/>
    </source>
</evidence>
<dbReference type="AlphaFoldDB" id="A0A6B9ZK41"/>
<dbReference type="InterPro" id="IPR017853">
    <property type="entry name" value="GH"/>
</dbReference>
<feature type="chain" id="PRO_5025473092" evidence="1">
    <location>
        <begin position="22"/>
        <end position="355"/>
    </location>
</feature>
<keyword evidence="2" id="KW-0858">Xylan degradation</keyword>
<evidence type="ECO:0000313" key="2">
    <source>
        <dbReference type="EMBL" id="QHS62307.1"/>
    </source>
</evidence>
<organism evidence="2 3">
    <name type="scientific">Chitinophaga agri</name>
    <dbReference type="NCBI Taxonomy" id="2703787"/>
    <lineage>
        <taxon>Bacteria</taxon>
        <taxon>Pseudomonadati</taxon>
        <taxon>Bacteroidota</taxon>
        <taxon>Chitinophagia</taxon>
        <taxon>Chitinophagales</taxon>
        <taxon>Chitinophagaceae</taxon>
        <taxon>Chitinophaga</taxon>
    </lineage>
</organism>
<gene>
    <name evidence="2" type="ORF">GWR21_22790</name>
</gene>
<name>A0A6B9ZK41_9BACT</name>